<accession>A0ABV4FGS1</accession>
<organism evidence="1 2">
    <name type="scientific">Bradyrhizobium elkanii</name>
    <dbReference type="NCBI Taxonomy" id="29448"/>
    <lineage>
        <taxon>Bacteria</taxon>
        <taxon>Pseudomonadati</taxon>
        <taxon>Pseudomonadota</taxon>
        <taxon>Alphaproteobacteria</taxon>
        <taxon>Hyphomicrobiales</taxon>
        <taxon>Nitrobacteraceae</taxon>
        <taxon>Bradyrhizobium</taxon>
    </lineage>
</organism>
<evidence type="ECO:0000313" key="2">
    <source>
        <dbReference type="Proteomes" id="UP001565471"/>
    </source>
</evidence>
<name>A0ABV4FGS1_BRAEL</name>
<evidence type="ECO:0000313" key="1">
    <source>
        <dbReference type="EMBL" id="MEY9322694.1"/>
    </source>
</evidence>
<protein>
    <submittedName>
        <fullName evidence="1">Uncharacterized protein</fullName>
    </submittedName>
</protein>
<reference evidence="1 2" key="1">
    <citation type="submission" date="2024-07" db="EMBL/GenBank/DDBJ databases">
        <title>Genomic Encyclopedia of Type Strains, Phase V (KMG-V): Genome sequencing to study the core and pangenomes of soil and plant-associated prokaryotes.</title>
        <authorList>
            <person name="Whitman W."/>
        </authorList>
    </citation>
    <scope>NUCLEOTIDE SEQUENCE [LARGE SCALE GENOMIC DNA]</scope>
    <source>
        <strain evidence="1 2">USDA 415</strain>
    </source>
</reference>
<dbReference type="RefSeq" id="WP_157183408.1">
    <property type="nucleotide sequence ID" value="NZ_BJNL01000047.1"/>
</dbReference>
<gene>
    <name evidence="1" type="ORF">ABIF29_009493</name>
</gene>
<dbReference type="EMBL" id="JBGBZA010000002">
    <property type="protein sequence ID" value="MEY9322694.1"/>
    <property type="molecule type" value="Genomic_DNA"/>
</dbReference>
<proteinExistence type="predicted"/>
<dbReference type="GeneID" id="92958226"/>
<comment type="caution">
    <text evidence="1">The sequence shown here is derived from an EMBL/GenBank/DDBJ whole genome shotgun (WGS) entry which is preliminary data.</text>
</comment>
<sequence length="124" mass="13806">MIDKQISIFSEVLQLNSGSAIGDRLKTPRTRLGLSRKLRHGRASTSSSDAVLGAALAGRGEIQFDPEAGNAGAHRASATRHHRRSRRRHITVFNWRLNFHRILPYIEAANFHGGREGNGCRRIL</sequence>
<dbReference type="Proteomes" id="UP001565471">
    <property type="component" value="Unassembled WGS sequence"/>
</dbReference>
<keyword evidence="2" id="KW-1185">Reference proteome</keyword>